<dbReference type="PANTHER" id="PTHR43320">
    <property type="entry name" value="SUGAR KINASE"/>
    <property type="match status" value="1"/>
</dbReference>
<dbReference type="EMBL" id="JAQBIE010000012">
    <property type="protein sequence ID" value="MDB6178017.1"/>
    <property type="molecule type" value="Genomic_DNA"/>
</dbReference>
<organism evidence="5 6">
    <name type="scientific">Paracoccus onchidii</name>
    <dbReference type="NCBI Taxonomy" id="3017813"/>
    <lineage>
        <taxon>Bacteria</taxon>
        <taxon>Pseudomonadati</taxon>
        <taxon>Pseudomonadota</taxon>
        <taxon>Alphaproteobacteria</taxon>
        <taxon>Rhodobacterales</taxon>
        <taxon>Paracoccaceae</taxon>
        <taxon>Paracoccus</taxon>
    </lineage>
</organism>
<dbReference type="RefSeq" id="WP_271889137.1">
    <property type="nucleotide sequence ID" value="NZ_JAQBIE010000012.1"/>
</dbReference>
<feature type="domain" description="Carbohydrate kinase PfkB" evidence="4">
    <location>
        <begin position="56"/>
        <end position="322"/>
    </location>
</feature>
<evidence type="ECO:0000313" key="5">
    <source>
        <dbReference type="EMBL" id="MDB6178017.1"/>
    </source>
</evidence>
<dbReference type="InterPro" id="IPR011611">
    <property type="entry name" value="PfkB_dom"/>
</dbReference>
<evidence type="ECO:0000256" key="2">
    <source>
        <dbReference type="ARBA" id="ARBA00022679"/>
    </source>
</evidence>
<comment type="caution">
    <text evidence="5">The sequence shown here is derived from an EMBL/GenBank/DDBJ whole genome shotgun (WGS) entry which is preliminary data.</text>
</comment>
<accession>A0ABT4ZFF6</accession>
<keyword evidence="2" id="KW-0808">Transferase</keyword>
<dbReference type="GO" id="GO:0016301">
    <property type="term" value="F:kinase activity"/>
    <property type="evidence" value="ECO:0007669"/>
    <property type="project" value="UniProtKB-KW"/>
</dbReference>
<evidence type="ECO:0000259" key="4">
    <source>
        <dbReference type="Pfam" id="PF00294"/>
    </source>
</evidence>
<dbReference type="Pfam" id="PF00294">
    <property type="entry name" value="PfkB"/>
    <property type="match status" value="1"/>
</dbReference>
<keyword evidence="6" id="KW-1185">Reference proteome</keyword>
<protein>
    <submittedName>
        <fullName evidence="5">Adenosine kinase</fullName>
    </submittedName>
</protein>
<name>A0ABT4ZFF6_9RHOB</name>
<dbReference type="SUPFAM" id="SSF53613">
    <property type="entry name" value="Ribokinase-like"/>
    <property type="match status" value="1"/>
</dbReference>
<dbReference type="InterPro" id="IPR029056">
    <property type="entry name" value="Ribokinase-like"/>
</dbReference>
<evidence type="ECO:0000313" key="6">
    <source>
        <dbReference type="Proteomes" id="UP001165641"/>
    </source>
</evidence>
<dbReference type="PANTHER" id="PTHR43320:SF3">
    <property type="entry name" value="CARBOHYDRATE KINASE PFKB DOMAIN-CONTAINING PROTEIN"/>
    <property type="match status" value="1"/>
</dbReference>
<gene>
    <name evidence="5" type="ORF">PAF17_10935</name>
</gene>
<evidence type="ECO:0000256" key="1">
    <source>
        <dbReference type="ARBA" id="ARBA00010688"/>
    </source>
</evidence>
<reference evidence="5" key="1">
    <citation type="submission" date="2022-12" db="EMBL/GenBank/DDBJ databases">
        <title>Paracoccus onchidii sp. nov., isolated from a marine invertebrate from the South China Sea.</title>
        <authorList>
            <person name="Xu S."/>
            <person name="Liu Z."/>
            <person name="Xu Y."/>
        </authorList>
    </citation>
    <scope>NUCLEOTIDE SEQUENCE</scope>
    <source>
        <strain evidence="5">Z330</strain>
    </source>
</reference>
<sequence length="339" mass="35754">MTTPYVIGIGNAVMDVISPTDDAQLQTLGVQKGIMQLIERERSEYLMAAQADDHGARRADARLVPGGSVANTLAGIGALGLKTAFIGRVADDPLGLSYAEQTEAAGTVFVNPPVAGGELPTSRSIIFVTPDGERSMNTYLGISAELGTDDVNPSVFQGAGWLFLEGYLFDKPKGKDAFLKAAKSCHEAGGQAGIALSDPFCVDRHREDFRRLVAGPMDFVIGNAHEWTSLYQTEDLEAALAQATADCATVICTRSGEDAVLIRDGERVTAPVQKIVPIDATGAGDQFAAGLIYGLATGAPLEVAGRMGCIAAAEVISHVGPRPERDLRADFRLEGLLNH</sequence>
<comment type="similarity">
    <text evidence="1">Belongs to the carbohydrate kinase PfkB family.</text>
</comment>
<proteinExistence type="inferred from homology"/>
<keyword evidence="3 5" id="KW-0418">Kinase</keyword>
<dbReference type="InterPro" id="IPR052700">
    <property type="entry name" value="Carb_kinase_PfkB-like"/>
</dbReference>
<dbReference type="Gene3D" id="3.40.1190.20">
    <property type="match status" value="1"/>
</dbReference>
<dbReference type="CDD" id="cd01168">
    <property type="entry name" value="adenosine_kinase"/>
    <property type="match status" value="1"/>
</dbReference>
<dbReference type="Proteomes" id="UP001165641">
    <property type="component" value="Unassembled WGS sequence"/>
</dbReference>
<evidence type="ECO:0000256" key="3">
    <source>
        <dbReference type="ARBA" id="ARBA00022777"/>
    </source>
</evidence>